<sequence length="101" mass="11536">MAVSRKSCRAEEFEYETVYQASLEVKHFQPIKTRLAAGEEPGHVSVFTSQAPGRTLLRADVRLARHMRLLNDWTLLHSASLMDGKQGRPLFHPDSLTRLIY</sequence>
<name>A0ABR3LR99_9TELE</name>
<keyword evidence="2" id="KW-1185">Reference proteome</keyword>
<comment type="caution">
    <text evidence="1">The sequence shown here is derived from an EMBL/GenBank/DDBJ whole genome shotgun (WGS) entry which is preliminary data.</text>
</comment>
<dbReference type="Proteomes" id="UP001558613">
    <property type="component" value="Unassembled WGS sequence"/>
</dbReference>
<accession>A0ABR3LR99</accession>
<reference evidence="1 2" key="1">
    <citation type="submission" date="2023-09" db="EMBL/GenBank/DDBJ databases">
        <authorList>
            <person name="Wang M."/>
        </authorList>
    </citation>
    <scope>NUCLEOTIDE SEQUENCE [LARGE SCALE GENOMIC DNA]</scope>
    <source>
        <strain evidence="1">GT-2023</strain>
        <tissue evidence="1">Liver</tissue>
    </source>
</reference>
<evidence type="ECO:0000313" key="1">
    <source>
        <dbReference type="EMBL" id="KAL1255388.1"/>
    </source>
</evidence>
<evidence type="ECO:0000313" key="2">
    <source>
        <dbReference type="Proteomes" id="UP001558613"/>
    </source>
</evidence>
<proteinExistence type="predicted"/>
<dbReference type="EMBL" id="JAYMGO010000019">
    <property type="protein sequence ID" value="KAL1255388.1"/>
    <property type="molecule type" value="Genomic_DNA"/>
</dbReference>
<protein>
    <submittedName>
        <fullName evidence="1">Uncharacterized protein</fullName>
    </submittedName>
</protein>
<organism evidence="1 2">
    <name type="scientific">Cirrhinus molitorella</name>
    <name type="common">mud carp</name>
    <dbReference type="NCBI Taxonomy" id="172907"/>
    <lineage>
        <taxon>Eukaryota</taxon>
        <taxon>Metazoa</taxon>
        <taxon>Chordata</taxon>
        <taxon>Craniata</taxon>
        <taxon>Vertebrata</taxon>
        <taxon>Euteleostomi</taxon>
        <taxon>Actinopterygii</taxon>
        <taxon>Neopterygii</taxon>
        <taxon>Teleostei</taxon>
        <taxon>Ostariophysi</taxon>
        <taxon>Cypriniformes</taxon>
        <taxon>Cyprinidae</taxon>
        <taxon>Labeoninae</taxon>
        <taxon>Labeonini</taxon>
        <taxon>Cirrhinus</taxon>
    </lineage>
</organism>
<gene>
    <name evidence="1" type="ORF">QQF64_013449</name>
</gene>